<proteinExistence type="predicted"/>
<evidence type="ECO:0000256" key="1">
    <source>
        <dbReference type="ARBA" id="ARBA00022487"/>
    </source>
</evidence>
<evidence type="ECO:0000259" key="5">
    <source>
        <dbReference type="Pfam" id="PF16227"/>
    </source>
</evidence>
<evidence type="ECO:0000313" key="8">
    <source>
        <dbReference type="Proteomes" id="UP000431575"/>
    </source>
</evidence>
<organism evidence="7 8">
    <name type="scientific">Bacteroides uniformis</name>
    <dbReference type="NCBI Taxonomy" id="820"/>
    <lineage>
        <taxon>Bacteria</taxon>
        <taxon>Pseudomonadati</taxon>
        <taxon>Bacteroidota</taxon>
        <taxon>Bacteroidia</taxon>
        <taxon>Bacteroidales</taxon>
        <taxon>Bacteroidaceae</taxon>
        <taxon>Bacteroides</taxon>
    </lineage>
</organism>
<evidence type="ECO:0000313" key="7">
    <source>
        <dbReference type="EMBL" id="KAB4244050.1"/>
    </source>
</evidence>
<reference evidence="7 8" key="1">
    <citation type="journal article" date="2019" name="Nat. Med.">
        <title>A library of human gut bacterial isolates paired with longitudinal multiomics data enables mechanistic microbiome research.</title>
        <authorList>
            <person name="Poyet M."/>
            <person name="Groussin M."/>
            <person name="Gibbons S.M."/>
            <person name="Avila-Pacheco J."/>
            <person name="Jiang X."/>
            <person name="Kearney S.M."/>
            <person name="Perrotta A.R."/>
            <person name="Berdy B."/>
            <person name="Zhao S."/>
            <person name="Lieberman T.D."/>
            <person name="Swanson P.K."/>
            <person name="Smith M."/>
            <person name="Roesemann S."/>
            <person name="Alexander J.E."/>
            <person name="Rich S.A."/>
            <person name="Livny J."/>
            <person name="Vlamakis H."/>
            <person name="Clish C."/>
            <person name="Bullock K."/>
            <person name="Deik A."/>
            <person name="Scott J."/>
            <person name="Pierce K.A."/>
            <person name="Xavier R.J."/>
            <person name="Alm E.J."/>
        </authorList>
    </citation>
    <scope>NUCLEOTIDE SEQUENCE [LARGE SCALE GENOMIC DNA]</scope>
    <source>
        <strain evidence="7 8">BIOML-A6</strain>
    </source>
</reference>
<protein>
    <submittedName>
        <fullName evidence="7">DUF4886 domain-containing protein</fullName>
    </submittedName>
</protein>
<dbReference type="Gene3D" id="3.40.50.1110">
    <property type="entry name" value="SGNH hydrolase"/>
    <property type="match status" value="1"/>
</dbReference>
<dbReference type="Pfam" id="PF16227">
    <property type="entry name" value="DUF4886"/>
    <property type="match status" value="1"/>
</dbReference>
<dbReference type="InterPro" id="IPR036514">
    <property type="entry name" value="SGNH_hydro_sf"/>
</dbReference>
<dbReference type="Pfam" id="PF22244">
    <property type="entry name" value="GCE_fung"/>
    <property type="match status" value="1"/>
</dbReference>
<dbReference type="SUPFAM" id="SSF53474">
    <property type="entry name" value="alpha/beta-Hydrolases"/>
    <property type="match status" value="1"/>
</dbReference>
<dbReference type="AlphaFoldDB" id="A0A4Q5EC16"/>
<keyword evidence="1" id="KW-0719">Serine esterase</keyword>
<evidence type="ECO:0000256" key="2">
    <source>
        <dbReference type="ARBA" id="ARBA00022729"/>
    </source>
</evidence>
<gene>
    <name evidence="7" type="ORF">GAP41_07830</name>
</gene>
<dbReference type="RefSeq" id="WP_130080632.1">
    <property type="nucleotide sequence ID" value="NZ_JAQNRV010000002.1"/>
</dbReference>
<evidence type="ECO:0000256" key="3">
    <source>
        <dbReference type="ARBA" id="ARBA00022801"/>
    </source>
</evidence>
<feature type="chain" id="PRO_5030098004" evidence="4">
    <location>
        <begin position="32"/>
        <end position="697"/>
    </location>
</feature>
<dbReference type="InterPro" id="IPR054579">
    <property type="entry name" value="GCE-like_dom"/>
</dbReference>
<dbReference type="EMBL" id="WCTM01000004">
    <property type="protein sequence ID" value="KAB4244050.1"/>
    <property type="molecule type" value="Genomic_DNA"/>
</dbReference>
<dbReference type="InterPro" id="IPR029058">
    <property type="entry name" value="AB_hydrolase_fold"/>
</dbReference>
<keyword evidence="2 4" id="KW-0732">Signal</keyword>
<dbReference type="Gene3D" id="3.40.50.1820">
    <property type="entry name" value="alpha/beta hydrolase"/>
    <property type="match status" value="1"/>
</dbReference>
<feature type="domain" description="DUF4886" evidence="5">
    <location>
        <begin position="40"/>
        <end position="281"/>
    </location>
</feature>
<comment type="caution">
    <text evidence="7">The sequence shown here is derived from an EMBL/GenBank/DDBJ whole genome shotgun (WGS) entry which is preliminary data.</text>
</comment>
<evidence type="ECO:0000256" key="4">
    <source>
        <dbReference type="SAM" id="SignalP"/>
    </source>
</evidence>
<feature type="signal peptide" evidence="4">
    <location>
        <begin position="1"/>
        <end position="31"/>
    </location>
</feature>
<dbReference type="InterPro" id="IPR032616">
    <property type="entry name" value="DUF4886"/>
</dbReference>
<name>A0A4Q5EC16_BACUN</name>
<dbReference type="Proteomes" id="UP000431575">
    <property type="component" value="Unassembled WGS sequence"/>
</dbReference>
<evidence type="ECO:0000259" key="6">
    <source>
        <dbReference type="Pfam" id="PF22244"/>
    </source>
</evidence>
<feature type="domain" description="4-O-methyl-glucuronoyl methylesterase-like" evidence="6">
    <location>
        <begin position="497"/>
        <end position="646"/>
    </location>
</feature>
<keyword evidence="3" id="KW-0378">Hydrolase</keyword>
<sequence length="697" mass="78659">MKRNDLHVSRLSVKLFLLLALLLSSSGGLQAKATDADTLRVLAIGNSFSQDAVEQYLHELGKSEGYIMIIGNMYIGGCSLERHVKNIRNNTPAYAYRKVDKNGERVEIREMTIEKALADEPWDYVSLQQASPVSGIYETYKASLPELVNYVKPRVSKKTVLMMHQTWAYAGNSTHSGFKNYNSSQMKMYTDIVDAVKEAAGLVGIKKIIPSGTAIQNARTTFIGDHMNRDGYHLDLKTGRYTAACTWFEALTGQNVIGAPYSPKGMNYDEKEVAQTAAHAAILCPDKVTHLVDLKQPASKANYNEANVPEYTLPDALTLENGKPVTTAEQWTKKRRPELLRLFETEMFGKAPKHPKDMHFEVLTEDSHALGGLATRKEVNVYLTKDNKKYFTILMYIPNQRAGTVPLFFGLNFKGNHTISTDPGISYPTLEKQKEFRWEKLPERGVASARWPIETIMKNGYALATIYRGDIDPDFDDAFKNGVHPLFYQKEQRRPADNEWGTIAAWAWAMSCAMDYFETDKEIDASKVAVFGHSRHGKAALWAGATDPRFSLIISNCSGCGGAALSRRAFGETVRAVNRQFTHWFCRNFWKYNDKEENLPFDQHELIALQAPRPVYIASATEDRWADPKGEFLSGVYATPVYELFGKKGLESTEMPATDTPVRDGSIAYHIRTGIHDITVYDWEQYIWFADKWFKGK</sequence>
<dbReference type="GO" id="GO:0052689">
    <property type="term" value="F:carboxylic ester hydrolase activity"/>
    <property type="evidence" value="ECO:0007669"/>
    <property type="project" value="UniProtKB-KW"/>
</dbReference>
<accession>A0A4Q5EC16</accession>